<dbReference type="PANTHER" id="PTHR37816:SF1">
    <property type="entry name" value="TOXIN"/>
    <property type="match status" value="1"/>
</dbReference>
<dbReference type="EMBL" id="JAIWIU010000168">
    <property type="protein sequence ID" value="MCA2018380.1"/>
    <property type="molecule type" value="Genomic_DNA"/>
</dbReference>
<dbReference type="Proteomes" id="UP001199044">
    <property type="component" value="Unassembled WGS sequence"/>
</dbReference>
<sequence length="178" mass="20641">MKKINIVGTSGSGKSTVGQRLATKLNIPFIEMDALYWKPNWQEPSDEEFFAHLATALQQDRWVLDGNYNRTVAIKWADVDTVIWIDYSFARTLFQAVRRAIVRSLGQKEIWANTGNKESLRKTFFSKDSIILWTLKTYKKNRTRYQALLDDPNYSHIQFVRLTSPAKVDAFINQMSVD</sequence>
<accession>A0ABS7YVL9</accession>
<evidence type="ECO:0000313" key="2">
    <source>
        <dbReference type="Proteomes" id="UP001199044"/>
    </source>
</evidence>
<dbReference type="PANTHER" id="PTHR37816">
    <property type="entry name" value="YALI0E33011P"/>
    <property type="match status" value="1"/>
</dbReference>
<keyword evidence="2" id="KW-1185">Reference proteome</keyword>
<gene>
    <name evidence="1" type="ORF">LDJ79_19840</name>
</gene>
<dbReference type="RefSeq" id="WP_225251812.1">
    <property type="nucleotide sequence ID" value="NZ_JAIWIU010000168.1"/>
</dbReference>
<name>A0ABS7YVL9_9VIBR</name>
<comment type="caution">
    <text evidence="1">The sequence shown here is derived from an EMBL/GenBank/DDBJ whole genome shotgun (WGS) entry which is preliminary data.</text>
</comment>
<dbReference type="InterPro" id="IPR031322">
    <property type="entry name" value="Shikimate/glucono_kinase"/>
</dbReference>
<reference evidence="2" key="1">
    <citation type="submission" date="2023-07" db="EMBL/GenBank/DDBJ databases">
        <title>Molecular identification of indigenous halophilic bacteria isolated from red sea cost, biodegradation of synthetic dyes and assessment of degraded metabolite toxicity.</title>
        <authorList>
            <person name="Chaieb K."/>
            <person name="Altayb H.N."/>
        </authorList>
    </citation>
    <scope>NUCLEOTIDE SEQUENCE [LARGE SCALE GENOMIC DNA]</scope>
    <source>
        <strain evidence="2">K20</strain>
    </source>
</reference>
<dbReference type="Pfam" id="PF01202">
    <property type="entry name" value="SKI"/>
    <property type="match status" value="1"/>
</dbReference>
<keyword evidence="1" id="KW-0418">Kinase</keyword>
<evidence type="ECO:0000313" key="1">
    <source>
        <dbReference type="EMBL" id="MCA2018380.1"/>
    </source>
</evidence>
<dbReference type="Gene3D" id="3.40.50.300">
    <property type="entry name" value="P-loop containing nucleotide triphosphate hydrolases"/>
    <property type="match status" value="1"/>
</dbReference>
<protein>
    <submittedName>
        <fullName evidence="1">(D)CMP kinase</fullName>
    </submittedName>
</protein>
<dbReference type="InterPro" id="IPR027417">
    <property type="entry name" value="P-loop_NTPase"/>
</dbReference>
<dbReference type="SUPFAM" id="SSF52540">
    <property type="entry name" value="P-loop containing nucleoside triphosphate hydrolases"/>
    <property type="match status" value="1"/>
</dbReference>
<organism evidence="1 2">
    <name type="scientific">Vibrio tritonius</name>
    <dbReference type="NCBI Taxonomy" id="1435069"/>
    <lineage>
        <taxon>Bacteria</taxon>
        <taxon>Pseudomonadati</taxon>
        <taxon>Pseudomonadota</taxon>
        <taxon>Gammaproteobacteria</taxon>
        <taxon>Vibrionales</taxon>
        <taxon>Vibrionaceae</taxon>
        <taxon>Vibrio</taxon>
    </lineage>
</organism>
<keyword evidence="1" id="KW-0808">Transferase</keyword>
<dbReference type="InterPro" id="IPR052922">
    <property type="entry name" value="Cytidylate_Kinase-2"/>
</dbReference>
<proteinExistence type="predicted"/>
<dbReference type="GO" id="GO:0016301">
    <property type="term" value="F:kinase activity"/>
    <property type="evidence" value="ECO:0007669"/>
    <property type="project" value="UniProtKB-KW"/>
</dbReference>